<dbReference type="Proteomes" id="UP000823388">
    <property type="component" value="Chromosome 5K"/>
</dbReference>
<feature type="compositionally biased region" description="Low complexity" evidence="1">
    <location>
        <begin position="27"/>
        <end position="36"/>
    </location>
</feature>
<feature type="compositionally biased region" description="Pro residues" evidence="1">
    <location>
        <begin position="44"/>
        <end position="69"/>
    </location>
</feature>
<comment type="caution">
    <text evidence="2">The sequence shown here is derived from an EMBL/GenBank/DDBJ whole genome shotgun (WGS) entry which is preliminary data.</text>
</comment>
<sequence length="193" mass="20991">MQHESYPERQARDDAHLHRTHVLALCPRPQSASSCSSRRRSLPRPWPSPSSPRPPPLPPSSPRPRPPPRMQAWATTRVRPRRQQRRLQGGGESPRACRSGATLRRPRRAEPRAQRPLCAVIAGRGAPRGATAPPGLLRERGQGGASGTCREDGRGAVRAGTEARVVERGDEQESGCRAHGGVAVTMLGEGKKE</sequence>
<dbReference type="EMBL" id="CM029045">
    <property type="protein sequence ID" value="KAG2597868.1"/>
    <property type="molecule type" value="Genomic_DNA"/>
</dbReference>
<evidence type="ECO:0000313" key="2">
    <source>
        <dbReference type="EMBL" id="KAG2597868.1"/>
    </source>
</evidence>
<gene>
    <name evidence="2" type="ORF">PVAP13_5KG306200</name>
</gene>
<evidence type="ECO:0000256" key="1">
    <source>
        <dbReference type="SAM" id="MobiDB-lite"/>
    </source>
</evidence>
<name>A0A8T0SLG0_PANVG</name>
<keyword evidence="3" id="KW-1185">Reference proteome</keyword>
<accession>A0A8T0SLG0</accession>
<evidence type="ECO:0000313" key="3">
    <source>
        <dbReference type="Proteomes" id="UP000823388"/>
    </source>
</evidence>
<reference evidence="2" key="1">
    <citation type="submission" date="2020-05" db="EMBL/GenBank/DDBJ databases">
        <title>WGS assembly of Panicum virgatum.</title>
        <authorList>
            <person name="Lovell J.T."/>
            <person name="Jenkins J."/>
            <person name="Shu S."/>
            <person name="Juenger T.E."/>
            <person name="Schmutz J."/>
        </authorList>
    </citation>
    <scope>NUCLEOTIDE SEQUENCE</scope>
    <source>
        <strain evidence="2">AP13</strain>
    </source>
</reference>
<feature type="compositionally biased region" description="Basic and acidic residues" evidence="1">
    <location>
        <begin position="1"/>
        <end position="17"/>
    </location>
</feature>
<feature type="compositionally biased region" description="Basic and acidic residues" evidence="1">
    <location>
        <begin position="164"/>
        <end position="175"/>
    </location>
</feature>
<feature type="region of interest" description="Disordered" evidence="1">
    <location>
        <begin position="1"/>
        <end position="175"/>
    </location>
</feature>
<protein>
    <submittedName>
        <fullName evidence="2">Uncharacterized protein</fullName>
    </submittedName>
</protein>
<organism evidence="2 3">
    <name type="scientific">Panicum virgatum</name>
    <name type="common">Blackwell switchgrass</name>
    <dbReference type="NCBI Taxonomy" id="38727"/>
    <lineage>
        <taxon>Eukaryota</taxon>
        <taxon>Viridiplantae</taxon>
        <taxon>Streptophyta</taxon>
        <taxon>Embryophyta</taxon>
        <taxon>Tracheophyta</taxon>
        <taxon>Spermatophyta</taxon>
        <taxon>Magnoliopsida</taxon>
        <taxon>Liliopsida</taxon>
        <taxon>Poales</taxon>
        <taxon>Poaceae</taxon>
        <taxon>PACMAD clade</taxon>
        <taxon>Panicoideae</taxon>
        <taxon>Panicodae</taxon>
        <taxon>Paniceae</taxon>
        <taxon>Panicinae</taxon>
        <taxon>Panicum</taxon>
        <taxon>Panicum sect. Hiantes</taxon>
    </lineage>
</organism>
<feature type="compositionally biased region" description="Low complexity" evidence="1">
    <location>
        <begin position="122"/>
        <end position="135"/>
    </location>
</feature>
<dbReference type="AlphaFoldDB" id="A0A8T0SLG0"/>
<proteinExistence type="predicted"/>